<dbReference type="Proteomes" id="UP000285530">
    <property type="component" value="Unassembled WGS sequence"/>
</dbReference>
<reference evidence="2 3" key="1">
    <citation type="submission" date="2018-09" db="EMBL/GenBank/DDBJ databases">
        <title>Paracoccus onubensis nov. sp. a moderate halophilic bacterium isolated from Gruta de las Maravillas (Aracena, Spain).</title>
        <authorList>
            <person name="Jurado V."/>
            <person name="Gutierrez-Patricio S."/>
            <person name="Gonzalez-Pimentel J.L."/>
            <person name="Laiz L."/>
            <person name="Saiz-Jimenez C."/>
        </authorList>
    </citation>
    <scope>NUCLEOTIDE SEQUENCE [LARGE SCALE GENOMIC DNA]</scope>
    <source>
        <strain evidence="2 3">DSM 19484</strain>
    </source>
</reference>
<proteinExistence type="predicted"/>
<name>A0A419A2F7_9RHOB</name>
<keyword evidence="1" id="KW-0812">Transmembrane</keyword>
<sequence length="78" mass="8399">MFPALLRGHWVAAIVIGLAGALTWGLSGLVFAFIYNRWHLNRLIGEGFKVANASHDVTYLGQRLRVALPAAEASALPA</sequence>
<protein>
    <submittedName>
        <fullName evidence="2">Uncharacterized protein</fullName>
    </submittedName>
</protein>
<dbReference type="EMBL" id="QZEV01000003">
    <property type="protein sequence ID" value="RJL07180.1"/>
    <property type="molecule type" value="Genomic_DNA"/>
</dbReference>
<evidence type="ECO:0000313" key="3">
    <source>
        <dbReference type="Proteomes" id="UP000285530"/>
    </source>
</evidence>
<gene>
    <name evidence="2" type="ORF">D3P06_01660</name>
</gene>
<organism evidence="2 3">
    <name type="scientific">Paracoccus aestuarii</name>
    <dbReference type="NCBI Taxonomy" id="453842"/>
    <lineage>
        <taxon>Bacteria</taxon>
        <taxon>Pseudomonadati</taxon>
        <taxon>Pseudomonadota</taxon>
        <taxon>Alphaproteobacteria</taxon>
        <taxon>Rhodobacterales</taxon>
        <taxon>Paracoccaceae</taxon>
        <taxon>Paracoccus</taxon>
    </lineage>
</organism>
<keyword evidence="3" id="KW-1185">Reference proteome</keyword>
<dbReference type="AlphaFoldDB" id="A0A419A2F7"/>
<keyword evidence="1" id="KW-1133">Transmembrane helix</keyword>
<keyword evidence="1" id="KW-0472">Membrane</keyword>
<accession>A0A419A2F7</accession>
<comment type="caution">
    <text evidence="2">The sequence shown here is derived from an EMBL/GenBank/DDBJ whole genome shotgun (WGS) entry which is preliminary data.</text>
</comment>
<feature type="transmembrane region" description="Helical" evidence="1">
    <location>
        <begin position="12"/>
        <end position="35"/>
    </location>
</feature>
<evidence type="ECO:0000313" key="2">
    <source>
        <dbReference type="EMBL" id="RJL07180.1"/>
    </source>
</evidence>
<evidence type="ECO:0000256" key="1">
    <source>
        <dbReference type="SAM" id="Phobius"/>
    </source>
</evidence>